<name>A0A368KNP9_9BACT</name>
<dbReference type="EMBL" id="QPEX01000044">
    <property type="protein sequence ID" value="RCS42055.1"/>
    <property type="molecule type" value="Genomic_DNA"/>
</dbReference>
<dbReference type="Proteomes" id="UP000253562">
    <property type="component" value="Unassembled WGS sequence"/>
</dbReference>
<evidence type="ECO:0008006" key="3">
    <source>
        <dbReference type="Google" id="ProtNLM"/>
    </source>
</evidence>
<protein>
    <recommendedName>
        <fullName evidence="3">EVE domain-containing protein</fullName>
    </recommendedName>
</protein>
<reference evidence="1 2" key="1">
    <citation type="submission" date="2018-07" db="EMBL/GenBank/DDBJ databases">
        <title>Comparative genomes isolates from brazilian mangrove.</title>
        <authorList>
            <person name="De Araujo J.E."/>
            <person name="Taketani R.G."/>
            <person name="Silva M.C.P."/>
            <person name="Lourenco M.V."/>
            <person name="Oliveira V.M."/>
            <person name="Andreote F.D."/>
        </authorList>
    </citation>
    <scope>NUCLEOTIDE SEQUENCE [LARGE SCALE GENOMIC DNA]</scope>
    <source>
        <strain evidence="1 2">HEX PRIS-MGV</strain>
    </source>
</reference>
<dbReference type="AlphaFoldDB" id="A0A368KNP9"/>
<proteinExistence type="predicted"/>
<comment type="caution">
    <text evidence="1">The sequence shown here is derived from an EMBL/GenBank/DDBJ whole genome shotgun (WGS) entry which is preliminary data.</text>
</comment>
<organism evidence="1 2">
    <name type="scientific">Bremerella cremea</name>
    <dbReference type="NCBI Taxonomy" id="1031537"/>
    <lineage>
        <taxon>Bacteria</taxon>
        <taxon>Pseudomonadati</taxon>
        <taxon>Planctomycetota</taxon>
        <taxon>Planctomycetia</taxon>
        <taxon>Pirellulales</taxon>
        <taxon>Pirellulaceae</taxon>
        <taxon>Bremerella</taxon>
    </lineage>
</organism>
<accession>A0A368KNP9</accession>
<sequence>MRRMNVAAAWPVEIEYPHMEEVEKGDFVLMWAKGKGIIGIGVADKNPFQILEAGASTQLWETGMKEEGESNGPQLEEWRIRISNWLFWDGNDPFAYKGQPRAFEAARLRDVEQFLRQVEDRLKRF</sequence>
<evidence type="ECO:0000313" key="2">
    <source>
        <dbReference type="Proteomes" id="UP000253562"/>
    </source>
</evidence>
<gene>
    <name evidence="1" type="ORF">DTL42_19690</name>
</gene>
<evidence type="ECO:0000313" key="1">
    <source>
        <dbReference type="EMBL" id="RCS42055.1"/>
    </source>
</evidence>